<evidence type="ECO:0000313" key="2">
    <source>
        <dbReference type="EMBL" id="PQP25275.1"/>
    </source>
</evidence>
<dbReference type="Gene3D" id="3.30.1460.30">
    <property type="entry name" value="YgaC/TfoX-N like chaperone"/>
    <property type="match status" value="1"/>
</dbReference>
<organism evidence="2 3">
    <name type="scientific">Rhodococcus opacus</name>
    <name type="common">Nocardia opaca</name>
    <dbReference type="NCBI Taxonomy" id="37919"/>
    <lineage>
        <taxon>Bacteria</taxon>
        <taxon>Bacillati</taxon>
        <taxon>Actinomycetota</taxon>
        <taxon>Actinomycetes</taxon>
        <taxon>Mycobacteriales</taxon>
        <taxon>Nocardiaceae</taxon>
        <taxon>Rhodococcus</taxon>
    </lineage>
</organism>
<sequence>MKMPRPSEEDKQFFRSLIPDTPGVEVKPMFGNLGAFVNGNMFAGLLGPKVGVRFLTEQARDELASSDGVSPFGPGEKPLREYLALPGRWRDTPDRATPWVERAIAEIGALPPKQPKPRKR</sequence>
<dbReference type="InterPro" id="IPR007076">
    <property type="entry name" value="TfoX_N"/>
</dbReference>
<dbReference type="AlphaFoldDB" id="A0A2S8JE41"/>
<dbReference type="RefSeq" id="WP_105413990.1">
    <property type="nucleotide sequence ID" value="NZ_PUIO01000008.1"/>
</dbReference>
<evidence type="ECO:0000313" key="3">
    <source>
        <dbReference type="Proteomes" id="UP000239290"/>
    </source>
</evidence>
<reference evidence="3" key="1">
    <citation type="submission" date="2018-02" db="EMBL/GenBank/DDBJ databases">
        <title>Draft genome sequencing of Rhodococcus opacus KU647198.</title>
        <authorList>
            <person name="Zheng B.-X."/>
        </authorList>
    </citation>
    <scope>NUCLEOTIDE SEQUENCE [LARGE SCALE GENOMIC DNA]</scope>
    <source>
        <strain evidence="3">04-OD7</strain>
    </source>
</reference>
<feature type="domain" description="TfoX N-terminal" evidence="1">
    <location>
        <begin position="22"/>
        <end position="106"/>
    </location>
</feature>
<dbReference type="Proteomes" id="UP000239290">
    <property type="component" value="Unassembled WGS sequence"/>
</dbReference>
<accession>A0A2S8JE41</accession>
<protein>
    <recommendedName>
        <fullName evidence="1">TfoX N-terminal domain-containing protein</fullName>
    </recommendedName>
</protein>
<proteinExistence type="predicted"/>
<gene>
    <name evidence="2" type="ORF">C5613_08775</name>
</gene>
<comment type="caution">
    <text evidence="2">The sequence shown here is derived from an EMBL/GenBank/DDBJ whole genome shotgun (WGS) entry which is preliminary data.</text>
</comment>
<evidence type="ECO:0000259" key="1">
    <source>
        <dbReference type="Pfam" id="PF04993"/>
    </source>
</evidence>
<dbReference type="SUPFAM" id="SSF159894">
    <property type="entry name" value="YgaC/TfoX-N like"/>
    <property type="match status" value="1"/>
</dbReference>
<name>A0A2S8JE41_RHOOP</name>
<dbReference type="Pfam" id="PF04993">
    <property type="entry name" value="TfoX_N"/>
    <property type="match status" value="1"/>
</dbReference>
<dbReference type="EMBL" id="PUIO01000008">
    <property type="protein sequence ID" value="PQP25275.1"/>
    <property type="molecule type" value="Genomic_DNA"/>
</dbReference>